<gene>
    <name evidence="2" type="ORF">OR16_31179</name>
</gene>
<dbReference type="PATRIC" id="fig|1127483.3.peg.6219"/>
<dbReference type="InterPro" id="IPR002744">
    <property type="entry name" value="MIP18-like"/>
</dbReference>
<feature type="domain" description="MIP18 family-like" evidence="1">
    <location>
        <begin position="27"/>
        <end position="98"/>
    </location>
</feature>
<dbReference type="Gene3D" id="3.30.300.130">
    <property type="entry name" value="Fe-S cluster assembly (FSCA)"/>
    <property type="match status" value="1"/>
</dbReference>
<dbReference type="PANTHER" id="PTHR42831">
    <property type="entry name" value="FE-S PROTEIN MATURATION AUXILIARY FACTOR YITW"/>
    <property type="match status" value="1"/>
</dbReference>
<dbReference type="SUPFAM" id="SSF117916">
    <property type="entry name" value="Fe-S cluster assembly (FSCA) domain-like"/>
    <property type="match status" value="1"/>
</dbReference>
<organism evidence="2 3">
    <name type="scientific">Cupriavidus basilensis OR16</name>
    <dbReference type="NCBI Taxonomy" id="1127483"/>
    <lineage>
        <taxon>Bacteria</taxon>
        <taxon>Pseudomonadati</taxon>
        <taxon>Pseudomonadota</taxon>
        <taxon>Betaproteobacteria</taxon>
        <taxon>Burkholderiales</taxon>
        <taxon>Burkholderiaceae</taxon>
        <taxon>Cupriavidus</taxon>
    </lineage>
</organism>
<protein>
    <submittedName>
        <fullName evidence="2">Iron sulfur cluster assembly protein (SufT)</fullName>
    </submittedName>
</protein>
<dbReference type="Proteomes" id="UP000005808">
    <property type="component" value="Unassembled WGS sequence"/>
</dbReference>
<dbReference type="EMBL" id="AHJE01000090">
    <property type="protein sequence ID" value="EHP39479.1"/>
    <property type="molecule type" value="Genomic_DNA"/>
</dbReference>
<comment type="caution">
    <text evidence="2">The sequence shown here is derived from an EMBL/GenBank/DDBJ whole genome shotgun (WGS) entry which is preliminary data.</text>
</comment>
<dbReference type="PANTHER" id="PTHR42831:SF1">
    <property type="entry name" value="FE-S PROTEIN MATURATION AUXILIARY FACTOR YITW"/>
    <property type="match status" value="1"/>
</dbReference>
<reference evidence="2 3" key="1">
    <citation type="journal article" date="2012" name="J. Bacteriol.">
        <title>De Novo Genome Project of Cupriavidus basilensis OR16.</title>
        <authorList>
            <person name="Cserhati M."/>
            <person name="Kriszt B."/>
            <person name="Szoboszlay S."/>
            <person name="Toth A."/>
            <person name="Szabo I."/>
            <person name="Tancsics A."/>
            <person name="Nagy I."/>
            <person name="Horvath B."/>
            <person name="Nagy I."/>
            <person name="Kukolya J."/>
        </authorList>
    </citation>
    <scope>NUCLEOTIDE SEQUENCE [LARGE SCALE GENOMIC DNA]</scope>
    <source>
        <strain evidence="2 3">OR16</strain>
    </source>
</reference>
<accession>H1SDB0</accession>
<evidence type="ECO:0000313" key="2">
    <source>
        <dbReference type="EMBL" id="EHP39479.1"/>
    </source>
</evidence>
<dbReference type="InterPro" id="IPR034904">
    <property type="entry name" value="FSCA_dom_sf"/>
</dbReference>
<dbReference type="AlphaFoldDB" id="H1SDB0"/>
<dbReference type="InterPro" id="IPR014291">
    <property type="entry name" value="SUF_FeS_clus_asmbl-assoc"/>
</dbReference>
<proteinExistence type="predicted"/>
<evidence type="ECO:0000259" key="1">
    <source>
        <dbReference type="Pfam" id="PF01883"/>
    </source>
</evidence>
<dbReference type="NCBIfam" id="TIGR02945">
    <property type="entry name" value="SUF_assoc"/>
    <property type="match status" value="1"/>
</dbReference>
<dbReference type="RefSeq" id="WP_006162007.1">
    <property type="nucleotide sequence ID" value="NZ_AHJE01000090.1"/>
</dbReference>
<dbReference type="InterPro" id="IPR052339">
    <property type="entry name" value="Fe-S_Maturation_MIP18"/>
</dbReference>
<sequence>MSMIDWLHKVEAHEDTLEPGPDTMEGRVIEALRTVYDPEIPVNIYDLGLVYALSVDQAAGRVGIRMTLTAPGCPVAQTFPGVVESAVMEVCGVDEVEVELVWDPPWSRERMSEAARLELGLL</sequence>
<dbReference type="Pfam" id="PF01883">
    <property type="entry name" value="FeS_assembly_P"/>
    <property type="match status" value="1"/>
</dbReference>
<dbReference type="OrthoDB" id="9805360at2"/>
<name>H1SDB0_9BURK</name>
<evidence type="ECO:0000313" key="3">
    <source>
        <dbReference type="Proteomes" id="UP000005808"/>
    </source>
</evidence>